<reference evidence="2 3" key="1">
    <citation type="submission" date="2024-01" db="EMBL/GenBank/DDBJ databases">
        <title>Genome assemblies of Stephania.</title>
        <authorList>
            <person name="Yang L."/>
        </authorList>
    </citation>
    <scope>NUCLEOTIDE SEQUENCE [LARGE SCALE GENOMIC DNA]</scope>
    <source>
        <strain evidence="2">JXDWG</strain>
        <tissue evidence="2">Leaf</tissue>
    </source>
</reference>
<protein>
    <submittedName>
        <fullName evidence="2">Uncharacterized protein</fullName>
    </submittedName>
</protein>
<organism evidence="2 3">
    <name type="scientific">Stephania cephalantha</name>
    <dbReference type="NCBI Taxonomy" id="152367"/>
    <lineage>
        <taxon>Eukaryota</taxon>
        <taxon>Viridiplantae</taxon>
        <taxon>Streptophyta</taxon>
        <taxon>Embryophyta</taxon>
        <taxon>Tracheophyta</taxon>
        <taxon>Spermatophyta</taxon>
        <taxon>Magnoliopsida</taxon>
        <taxon>Ranunculales</taxon>
        <taxon>Menispermaceae</taxon>
        <taxon>Menispermoideae</taxon>
        <taxon>Cissampelideae</taxon>
        <taxon>Stephania</taxon>
    </lineage>
</organism>
<evidence type="ECO:0000313" key="2">
    <source>
        <dbReference type="EMBL" id="KAK9105699.1"/>
    </source>
</evidence>
<evidence type="ECO:0000313" key="3">
    <source>
        <dbReference type="Proteomes" id="UP001419268"/>
    </source>
</evidence>
<proteinExistence type="predicted"/>
<keyword evidence="3" id="KW-1185">Reference proteome</keyword>
<accession>A0AAP0FHZ2</accession>
<dbReference type="EMBL" id="JBBNAG010000009">
    <property type="protein sequence ID" value="KAK9105699.1"/>
    <property type="molecule type" value="Genomic_DNA"/>
</dbReference>
<gene>
    <name evidence="2" type="ORF">Scep_022543</name>
</gene>
<sequence length="93" mass="10307">MESEQHSGGEDRPAGGEQRPGGVKPATTKRRSCVKVDAATCRLWTTEADGGACCGRRRQTAELGCTGRGQWRRRRPSDVALTELDWEIFLWVC</sequence>
<dbReference type="Proteomes" id="UP001419268">
    <property type="component" value="Unassembled WGS sequence"/>
</dbReference>
<comment type="caution">
    <text evidence="2">The sequence shown here is derived from an EMBL/GenBank/DDBJ whole genome shotgun (WGS) entry which is preliminary data.</text>
</comment>
<evidence type="ECO:0000256" key="1">
    <source>
        <dbReference type="SAM" id="MobiDB-lite"/>
    </source>
</evidence>
<feature type="region of interest" description="Disordered" evidence="1">
    <location>
        <begin position="1"/>
        <end position="30"/>
    </location>
</feature>
<name>A0AAP0FHZ2_9MAGN</name>
<dbReference type="AlphaFoldDB" id="A0AAP0FHZ2"/>
<feature type="compositionally biased region" description="Basic and acidic residues" evidence="1">
    <location>
        <begin position="1"/>
        <end position="14"/>
    </location>
</feature>